<dbReference type="Gene3D" id="3.30.420.280">
    <property type="match status" value="1"/>
</dbReference>
<sequence>MRAKKDSLIGSMPTAQGKTAEERMQAFEEAHRCFFWKPYPWQERLLEVMRTKSTVAAISSNKIGKSAACVCILLSWLFGCEPWNPRKKEDEDAFELHGQYYRTSSLGIPPPVNIILTGEDWKSHIGRVLIPELKKWAPVGWYNTKKNEQGAEYYWEWMNKSTLSIMSYSQDDDLFESFRAQGVIMDEPPPKSKYSAMSRGLLLDRGKTLLNLTPLKEAWILDEIVLSGRRDIGIVDNLKITDNPDLFNSDLRLLGEMGLERLQKQEFFRLLLYEDWDKKLPVSDKGHAAERYLEKVVSADKIERLTELKILKFIKDIDPSDVPPRVFGQFKSLVGRVLKEFDMNIHVIKPFEVPTDWPVTVMIDFHLSVPQAITYFAVNKQDIHYAIAEVWKNLSAEEIADDIIRMKKSKAWNIKRVFIDPLSKGDTSYMRNQLGTNIRDTYTIIDEKLSHHGITLSVASKDKESGIKNVQTMLKGVNGLPTFYVFDNMERWLFEVLRWVFDDDGKPAKDGFDHMMENTYRYTLTGTTYEYDQIKPLPKSNIINSPSSWMAL</sequence>
<reference evidence="2" key="1">
    <citation type="submission" date="2020-03" db="EMBL/GenBank/DDBJ databases">
        <title>The deep terrestrial virosphere.</title>
        <authorList>
            <person name="Holmfeldt K."/>
            <person name="Nilsson E."/>
            <person name="Simone D."/>
            <person name="Lopez-Fernandez M."/>
            <person name="Wu X."/>
            <person name="de Brujin I."/>
            <person name="Lundin D."/>
            <person name="Andersson A."/>
            <person name="Bertilsson S."/>
            <person name="Dopson M."/>
        </authorList>
    </citation>
    <scope>NUCLEOTIDE SEQUENCE</scope>
    <source>
        <strain evidence="2">TM448A00274</strain>
        <strain evidence="3">TM448B00451</strain>
    </source>
</reference>
<dbReference type="EMBL" id="MT144621">
    <property type="protein sequence ID" value="QJH95490.1"/>
    <property type="molecule type" value="Genomic_DNA"/>
</dbReference>
<dbReference type="AlphaFoldDB" id="A0A6H1ZEC9"/>
<dbReference type="EMBL" id="MT143996">
    <property type="protein sequence ID" value="QJA45737.1"/>
    <property type="molecule type" value="Genomic_DNA"/>
</dbReference>
<name>A0A6H1ZEC9_9ZZZZ</name>
<gene>
    <name evidence="2" type="ORF">TM448A00274_0021</name>
    <name evidence="3" type="ORF">TM448B00451_0014</name>
</gene>
<evidence type="ECO:0000313" key="3">
    <source>
        <dbReference type="EMBL" id="QJH95490.1"/>
    </source>
</evidence>
<evidence type="ECO:0000256" key="1">
    <source>
        <dbReference type="SAM" id="MobiDB-lite"/>
    </source>
</evidence>
<proteinExistence type="predicted"/>
<accession>A0A6H1ZEC9</accession>
<feature type="region of interest" description="Disordered" evidence="1">
    <location>
        <begin position="1"/>
        <end position="20"/>
    </location>
</feature>
<organism evidence="2">
    <name type="scientific">viral metagenome</name>
    <dbReference type="NCBI Taxonomy" id="1070528"/>
    <lineage>
        <taxon>unclassified sequences</taxon>
        <taxon>metagenomes</taxon>
        <taxon>organismal metagenomes</taxon>
    </lineage>
</organism>
<evidence type="ECO:0000313" key="2">
    <source>
        <dbReference type="EMBL" id="QJA45737.1"/>
    </source>
</evidence>
<protein>
    <submittedName>
        <fullName evidence="2">Putative terminase</fullName>
    </submittedName>
</protein>